<dbReference type="InterPro" id="IPR012341">
    <property type="entry name" value="6hp_glycosidase-like_sf"/>
</dbReference>
<evidence type="ECO:0000259" key="6">
    <source>
        <dbReference type="Pfam" id="PF17390"/>
    </source>
</evidence>
<feature type="domain" description="Alpha-L-rhamnosidase C-terminal" evidence="6">
    <location>
        <begin position="40"/>
        <end position="75"/>
    </location>
</feature>
<name>A0ABP6THN6_9ACTN</name>
<dbReference type="Gene3D" id="2.60.420.10">
    <property type="entry name" value="Maltose phosphorylase, domain 3"/>
    <property type="match status" value="1"/>
</dbReference>
<dbReference type="EC" id="3.2.1.40" evidence="2"/>
<dbReference type="InterPro" id="IPR016007">
    <property type="entry name" value="Alpha_rhamnosid"/>
</dbReference>
<accession>A0ABP6THN6</accession>
<protein>
    <recommendedName>
        <fullName evidence="2">alpha-L-rhamnosidase</fullName>
        <ecNumber evidence="2">3.2.1.40</ecNumber>
    </recommendedName>
</protein>
<organism evidence="7 8">
    <name type="scientific">Streptomyces prasinosporus</name>
    <dbReference type="NCBI Taxonomy" id="68256"/>
    <lineage>
        <taxon>Bacteria</taxon>
        <taxon>Bacillati</taxon>
        <taxon>Actinomycetota</taxon>
        <taxon>Actinomycetes</taxon>
        <taxon>Kitasatosporales</taxon>
        <taxon>Streptomycetaceae</taxon>
        <taxon>Streptomyces</taxon>
        <taxon>Streptomyces albogriseolus group</taxon>
    </lineage>
</organism>
<dbReference type="InterPro" id="IPR008928">
    <property type="entry name" value="6-hairpin_glycosidase_sf"/>
</dbReference>
<feature type="region of interest" description="Disordered" evidence="4">
    <location>
        <begin position="130"/>
        <end position="194"/>
    </location>
</feature>
<dbReference type="PANTHER" id="PTHR33307:SF6">
    <property type="entry name" value="ALPHA-RHAMNOSIDASE (EUROFUNG)-RELATED"/>
    <property type="match status" value="1"/>
</dbReference>
<dbReference type="Pfam" id="PF17389">
    <property type="entry name" value="Bac_rhamnosid6H"/>
    <property type="match status" value="1"/>
</dbReference>
<evidence type="ECO:0000259" key="5">
    <source>
        <dbReference type="Pfam" id="PF17389"/>
    </source>
</evidence>
<keyword evidence="8" id="KW-1185">Reference proteome</keyword>
<dbReference type="InterPro" id="IPR035396">
    <property type="entry name" value="Bac_rhamnosid6H"/>
</dbReference>
<comment type="catalytic activity">
    <reaction evidence="1">
        <text>Hydrolysis of terminal non-reducing alpha-L-rhamnose residues in alpha-L-rhamnosides.</text>
        <dbReference type="EC" id="3.2.1.40"/>
    </reaction>
</comment>
<evidence type="ECO:0000313" key="8">
    <source>
        <dbReference type="Proteomes" id="UP001501455"/>
    </source>
</evidence>
<evidence type="ECO:0000256" key="2">
    <source>
        <dbReference type="ARBA" id="ARBA00012652"/>
    </source>
</evidence>
<evidence type="ECO:0000256" key="4">
    <source>
        <dbReference type="SAM" id="MobiDB-lite"/>
    </source>
</evidence>
<proteinExistence type="predicted"/>
<evidence type="ECO:0000313" key="7">
    <source>
        <dbReference type="EMBL" id="GAA3494228.1"/>
    </source>
</evidence>
<comment type="caution">
    <text evidence="7">The sequence shown here is derived from an EMBL/GenBank/DDBJ whole genome shotgun (WGS) entry which is preliminary data.</text>
</comment>
<evidence type="ECO:0000256" key="3">
    <source>
        <dbReference type="ARBA" id="ARBA00022801"/>
    </source>
</evidence>
<dbReference type="InterPro" id="IPR035398">
    <property type="entry name" value="Bac_rhamnosid_C"/>
</dbReference>
<dbReference type="Gene3D" id="1.50.10.10">
    <property type="match status" value="1"/>
</dbReference>
<dbReference type="Pfam" id="PF17390">
    <property type="entry name" value="Bac_rhamnosid_C"/>
    <property type="match status" value="1"/>
</dbReference>
<keyword evidence="3" id="KW-0378">Hydrolase</keyword>
<dbReference type="Proteomes" id="UP001501455">
    <property type="component" value="Unassembled WGS sequence"/>
</dbReference>
<dbReference type="PANTHER" id="PTHR33307">
    <property type="entry name" value="ALPHA-RHAMNOSIDASE (EUROFUNG)"/>
    <property type="match status" value="1"/>
</dbReference>
<gene>
    <name evidence="7" type="ORF">GCM10019016_013270</name>
</gene>
<dbReference type="EMBL" id="BAAAXF010000014">
    <property type="protein sequence ID" value="GAA3494228.1"/>
    <property type="molecule type" value="Genomic_DNA"/>
</dbReference>
<dbReference type="SUPFAM" id="SSF48208">
    <property type="entry name" value="Six-hairpin glycosidases"/>
    <property type="match status" value="1"/>
</dbReference>
<evidence type="ECO:0000256" key="1">
    <source>
        <dbReference type="ARBA" id="ARBA00001445"/>
    </source>
</evidence>
<feature type="region of interest" description="Disordered" evidence="4">
    <location>
        <begin position="96"/>
        <end position="115"/>
    </location>
</feature>
<feature type="compositionally biased region" description="Polar residues" evidence="4">
    <location>
        <begin position="151"/>
        <end position="166"/>
    </location>
</feature>
<feature type="domain" description="Alpha-L-rhamnosidase six-hairpin glycosidase" evidence="5">
    <location>
        <begin position="1"/>
        <end position="38"/>
    </location>
</feature>
<reference evidence="8" key="1">
    <citation type="journal article" date="2019" name="Int. J. Syst. Evol. Microbiol.">
        <title>The Global Catalogue of Microorganisms (GCM) 10K type strain sequencing project: providing services to taxonomists for standard genome sequencing and annotation.</title>
        <authorList>
            <consortium name="The Broad Institute Genomics Platform"/>
            <consortium name="The Broad Institute Genome Sequencing Center for Infectious Disease"/>
            <person name="Wu L."/>
            <person name="Ma J."/>
        </authorList>
    </citation>
    <scope>NUCLEOTIDE SEQUENCE [LARGE SCALE GENOMIC DNA]</scope>
    <source>
        <strain evidence="8">JCM 4816</strain>
    </source>
</reference>
<sequence length="194" mass="20998">MWERWDSLWPDGIFQDPGMNSFNHYAYGSVGEWMYAHIAGIAPGRPGYREVVVRPRPGGGISEARATLTFVRGPVWQPVEAPARTLRTHMLAAGEHHRTGVDSPHPPRTGSSTQAQYHCVMRRAARCSASAPARTGSPSELHPAARASLRPRSSTEALDAGTSLSAPPQAPFPLHADTRPPPCQAGRRPGAGRR</sequence>